<dbReference type="InterPro" id="IPR023374">
    <property type="entry name" value="AttH-like_dom_sf"/>
</dbReference>
<feature type="chain" id="PRO_5012399687" description="AttH domain-containing protein" evidence="2">
    <location>
        <begin position="24"/>
        <end position="379"/>
    </location>
</feature>
<comment type="caution">
    <text evidence="4">The sequence shown here is derived from an EMBL/GenBank/DDBJ whole genome shotgun (WGS) entry which is preliminary data.</text>
</comment>
<dbReference type="Gene3D" id="2.40.370.10">
    <property type="entry name" value="AttH-like domain"/>
    <property type="match status" value="2"/>
</dbReference>
<evidence type="ECO:0000256" key="1">
    <source>
        <dbReference type="SAM" id="MobiDB-lite"/>
    </source>
</evidence>
<proteinExistence type="predicted"/>
<organism evidence="4 5">
    <name type="scientific">Roseateles aquatilis</name>
    <dbReference type="NCBI Taxonomy" id="431061"/>
    <lineage>
        <taxon>Bacteria</taxon>
        <taxon>Pseudomonadati</taxon>
        <taxon>Pseudomonadota</taxon>
        <taxon>Betaproteobacteria</taxon>
        <taxon>Burkholderiales</taxon>
        <taxon>Sphaerotilaceae</taxon>
        <taxon>Roseateles</taxon>
    </lineage>
</organism>
<dbReference type="InterPro" id="IPR010791">
    <property type="entry name" value="AttH_dom"/>
</dbReference>
<feature type="compositionally biased region" description="Polar residues" evidence="1">
    <location>
        <begin position="195"/>
        <end position="205"/>
    </location>
</feature>
<evidence type="ECO:0000259" key="3">
    <source>
        <dbReference type="Pfam" id="PF07143"/>
    </source>
</evidence>
<feature type="signal peptide" evidence="2">
    <location>
        <begin position="1"/>
        <end position="23"/>
    </location>
</feature>
<evidence type="ECO:0000256" key="2">
    <source>
        <dbReference type="SAM" id="SignalP"/>
    </source>
</evidence>
<dbReference type="PANTHER" id="PTHR38591">
    <property type="entry name" value="HYDROLASE"/>
    <property type="match status" value="1"/>
</dbReference>
<dbReference type="OrthoDB" id="9770826at2"/>
<dbReference type="Pfam" id="PF17186">
    <property type="entry name" value="Lipocalin_9"/>
    <property type="match status" value="1"/>
</dbReference>
<dbReference type="Pfam" id="PF07143">
    <property type="entry name" value="CrtC"/>
    <property type="match status" value="1"/>
</dbReference>
<gene>
    <name evidence="4" type="ORF">CDN99_06925</name>
</gene>
<dbReference type="Proteomes" id="UP000197468">
    <property type="component" value="Unassembled WGS sequence"/>
</dbReference>
<sequence>MIARRPLLLALGAAGLAPGSARARTPAADSALSNAPLRFPRDHGSHPETRVEWWYVTGVLRAATAASDAPPDNGFQLTFFRVRNDLERPLDSAFAPDQLMLGHAAVSDLGRRRLLHDQRVLRHGFANARTEIGDTAVRLGDWQLRRLDGANGHSRYTLVMHGETAGFALSLSLQAPQAPLLQGQEGWSRKGPGEQQASRYVSEPQLSGTGKLALRDGGTREVQARCWLDHEWSNLYLGRGAEASADSAVGWDWLGLNLDDGSAMTLFQMRGGDGAPIWTGGSWRGADGRQVDFQQQLRFEPLAFWRSPVSLATYPVKWRVRTPRGVFLVEAAYDAQEIDGRRSTGFLYWEGVSRLADESGRTLGWGYLEMTGYAGRVPL</sequence>
<evidence type="ECO:0000313" key="4">
    <source>
        <dbReference type="EMBL" id="OWQ92080.1"/>
    </source>
</evidence>
<dbReference type="RefSeq" id="WP_088383964.1">
    <property type="nucleotide sequence ID" value="NZ_NIOF01000002.1"/>
</dbReference>
<feature type="region of interest" description="Disordered" evidence="1">
    <location>
        <begin position="185"/>
        <end position="205"/>
    </location>
</feature>
<reference evidence="4 5" key="1">
    <citation type="journal article" date="2008" name="Int. J. Syst. Evol. Microbiol.">
        <title>Description of Roseateles aquatilis sp. nov. and Roseateles terrae sp. nov., in the class Betaproteobacteria, and emended description of the genus Roseateles.</title>
        <authorList>
            <person name="Gomila M."/>
            <person name="Bowien B."/>
            <person name="Falsen E."/>
            <person name="Moore E.R."/>
            <person name="Lalucat J."/>
        </authorList>
    </citation>
    <scope>NUCLEOTIDE SEQUENCE [LARGE SCALE GENOMIC DNA]</scope>
    <source>
        <strain evidence="4 5">CCUG 48205</strain>
    </source>
</reference>
<dbReference type="AlphaFoldDB" id="A0A246JHT2"/>
<accession>A0A246JHT2</accession>
<dbReference type="SUPFAM" id="SSF159245">
    <property type="entry name" value="AttH-like"/>
    <property type="match status" value="1"/>
</dbReference>
<keyword evidence="2" id="KW-0732">Signal</keyword>
<name>A0A246JHT2_9BURK</name>
<feature type="domain" description="AttH" evidence="3">
    <location>
        <begin position="51"/>
        <end position="234"/>
    </location>
</feature>
<protein>
    <recommendedName>
        <fullName evidence="3">AttH domain-containing protein</fullName>
    </recommendedName>
</protein>
<keyword evidence="5" id="KW-1185">Reference proteome</keyword>
<dbReference type="PANTHER" id="PTHR38591:SF1">
    <property type="entry name" value="BLL1000 PROTEIN"/>
    <property type="match status" value="1"/>
</dbReference>
<evidence type="ECO:0000313" key="5">
    <source>
        <dbReference type="Proteomes" id="UP000197468"/>
    </source>
</evidence>
<dbReference type="EMBL" id="NIOF01000002">
    <property type="protein sequence ID" value="OWQ92080.1"/>
    <property type="molecule type" value="Genomic_DNA"/>
</dbReference>